<accession>A0A210QT15</accession>
<evidence type="ECO:0000256" key="3">
    <source>
        <dbReference type="ARBA" id="ARBA00022801"/>
    </source>
</evidence>
<dbReference type="EMBL" id="NEDP02002059">
    <property type="protein sequence ID" value="OWF51865.1"/>
    <property type="molecule type" value="Genomic_DNA"/>
</dbReference>
<evidence type="ECO:0000259" key="5">
    <source>
        <dbReference type="PROSITE" id="PS51858"/>
    </source>
</evidence>
<comment type="caution">
    <text evidence="6">The sequence shown here is derived from an EMBL/GenBank/DDBJ whole genome shotgun (WGS) entry which is preliminary data.</text>
</comment>
<dbReference type="AlphaFoldDB" id="A0A210QT15"/>
<dbReference type="GO" id="GO:0008233">
    <property type="term" value="F:peptidase activity"/>
    <property type="evidence" value="ECO:0007669"/>
    <property type="project" value="UniProtKB-KW"/>
</dbReference>
<evidence type="ECO:0000256" key="2">
    <source>
        <dbReference type="ARBA" id="ARBA00022670"/>
    </source>
</evidence>
<evidence type="ECO:0000313" key="7">
    <source>
        <dbReference type="Proteomes" id="UP000242188"/>
    </source>
</evidence>
<dbReference type="SMART" id="SM01179">
    <property type="entry name" value="DUF862"/>
    <property type="match status" value="1"/>
</dbReference>
<gene>
    <name evidence="6" type="ORF">KP79_PYT05673</name>
</gene>
<organism evidence="6 7">
    <name type="scientific">Mizuhopecten yessoensis</name>
    <name type="common">Japanese scallop</name>
    <name type="synonym">Patinopecten yessoensis</name>
    <dbReference type="NCBI Taxonomy" id="6573"/>
    <lineage>
        <taxon>Eukaryota</taxon>
        <taxon>Metazoa</taxon>
        <taxon>Spiralia</taxon>
        <taxon>Lophotrochozoa</taxon>
        <taxon>Mollusca</taxon>
        <taxon>Bivalvia</taxon>
        <taxon>Autobranchia</taxon>
        <taxon>Pteriomorphia</taxon>
        <taxon>Pectinida</taxon>
        <taxon>Pectinoidea</taxon>
        <taxon>Pectinidae</taxon>
        <taxon>Mizuhopecten</taxon>
    </lineage>
</organism>
<evidence type="ECO:0000256" key="4">
    <source>
        <dbReference type="SAM" id="MobiDB-lite"/>
    </source>
</evidence>
<dbReference type="PANTHER" id="PTHR12378:SF7">
    <property type="entry name" value="DESUMOYLATING ISOPEPTIDASE 1"/>
    <property type="match status" value="1"/>
</dbReference>
<keyword evidence="7" id="KW-1185">Reference proteome</keyword>
<dbReference type="InterPro" id="IPR008580">
    <property type="entry name" value="PPPDE_dom"/>
</dbReference>
<evidence type="ECO:0000256" key="1">
    <source>
        <dbReference type="ARBA" id="ARBA00008140"/>
    </source>
</evidence>
<keyword evidence="3" id="KW-0378">Hydrolase</keyword>
<keyword evidence="2" id="KW-0645">Protease</keyword>
<dbReference type="PANTHER" id="PTHR12378">
    <property type="entry name" value="DESUMOYLATING ISOPEPTIDASE"/>
    <property type="match status" value="1"/>
</dbReference>
<reference evidence="6 7" key="1">
    <citation type="journal article" date="2017" name="Nat. Ecol. Evol.">
        <title>Scallop genome provides insights into evolution of bilaterian karyotype and development.</title>
        <authorList>
            <person name="Wang S."/>
            <person name="Zhang J."/>
            <person name="Jiao W."/>
            <person name="Li J."/>
            <person name="Xun X."/>
            <person name="Sun Y."/>
            <person name="Guo X."/>
            <person name="Huan P."/>
            <person name="Dong B."/>
            <person name="Zhang L."/>
            <person name="Hu X."/>
            <person name="Sun X."/>
            <person name="Wang J."/>
            <person name="Zhao C."/>
            <person name="Wang Y."/>
            <person name="Wang D."/>
            <person name="Huang X."/>
            <person name="Wang R."/>
            <person name="Lv J."/>
            <person name="Li Y."/>
            <person name="Zhang Z."/>
            <person name="Liu B."/>
            <person name="Lu W."/>
            <person name="Hui Y."/>
            <person name="Liang J."/>
            <person name="Zhou Z."/>
            <person name="Hou R."/>
            <person name="Li X."/>
            <person name="Liu Y."/>
            <person name="Li H."/>
            <person name="Ning X."/>
            <person name="Lin Y."/>
            <person name="Zhao L."/>
            <person name="Xing Q."/>
            <person name="Dou J."/>
            <person name="Li Y."/>
            <person name="Mao J."/>
            <person name="Guo H."/>
            <person name="Dou H."/>
            <person name="Li T."/>
            <person name="Mu C."/>
            <person name="Jiang W."/>
            <person name="Fu Q."/>
            <person name="Fu X."/>
            <person name="Miao Y."/>
            <person name="Liu J."/>
            <person name="Yu Q."/>
            <person name="Li R."/>
            <person name="Liao H."/>
            <person name="Li X."/>
            <person name="Kong Y."/>
            <person name="Jiang Z."/>
            <person name="Chourrout D."/>
            <person name="Li R."/>
            <person name="Bao Z."/>
        </authorList>
    </citation>
    <scope>NUCLEOTIDE SEQUENCE [LARGE SCALE GENOMIC DNA]</scope>
    <source>
        <strain evidence="6 7">PY_sf001</strain>
    </source>
</reference>
<dbReference type="InterPro" id="IPR016024">
    <property type="entry name" value="ARM-type_fold"/>
</dbReference>
<dbReference type="Proteomes" id="UP000242188">
    <property type="component" value="Unassembled WGS sequence"/>
</dbReference>
<dbReference type="InterPro" id="IPR042266">
    <property type="entry name" value="PPPDE_sf"/>
</dbReference>
<dbReference type="SUPFAM" id="SSF48371">
    <property type="entry name" value="ARM repeat"/>
    <property type="match status" value="1"/>
</dbReference>
<dbReference type="OrthoDB" id="6227366at2759"/>
<proteinExistence type="inferred from homology"/>
<dbReference type="Gene3D" id="1.25.10.10">
    <property type="entry name" value="Leucine-rich Repeat Variant"/>
    <property type="match status" value="1"/>
</dbReference>
<name>A0A210QT15_MIZYE</name>
<evidence type="ECO:0000313" key="6">
    <source>
        <dbReference type="EMBL" id="OWF51865.1"/>
    </source>
</evidence>
<protein>
    <submittedName>
        <fullName evidence="6">Desumoylating isopeptidase 1</fullName>
    </submittedName>
</protein>
<sequence>MTEEAAWPVKLYVYDISKGMARSLSAAFLGKQIDGIWHTGIVVYGQEFYYGGTGGIEACPPCGTILGQPDTVEDLGMTQIPYDMFLGYLTEQAQAAFRPSCYHLLEHNCNTFSSEVAQFLTGKDIPSNITGLPAEVLSTPFGQMIKPWVDAMSVQPSGGHSIFPSQEVESSSSGASAGGAESAGEDSSESAGGKKGPAAWENVMAADWKEPVDEEDAVEDAVIFTESPPDRKDLKDHTHDELQMKDLGLLSDIYDYLAEGKKPSWSLGKEHVQTLHTIIGNGKIHDSSRAGVCTLLQALVLRDDFISLLEREPTQLILKVMQHFEQLSESVQEAFVKLLTNCSSSRKGHTFLVSNPDPECNMLKWTIQTCVSCLLKDKTVMHTNASALALNLSRFQLVEDTQVEIGSAVLECLQKELSEETVYNLMQCLLQMMNKNTELCDLASVVGLNCSQHQKLSARVRRLCDKAQELSAL</sequence>
<comment type="similarity">
    <text evidence="1">Belongs to the DeSI family.</text>
</comment>
<feature type="compositionally biased region" description="Polar residues" evidence="4">
    <location>
        <begin position="157"/>
        <end position="168"/>
    </location>
</feature>
<dbReference type="InterPro" id="IPR011989">
    <property type="entry name" value="ARM-like"/>
</dbReference>
<dbReference type="Gene3D" id="3.90.1720.30">
    <property type="entry name" value="PPPDE domains"/>
    <property type="match status" value="1"/>
</dbReference>
<dbReference type="STRING" id="6573.A0A210QT15"/>
<feature type="region of interest" description="Disordered" evidence="4">
    <location>
        <begin position="157"/>
        <end position="197"/>
    </location>
</feature>
<feature type="domain" description="PPPDE" evidence="5">
    <location>
        <begin position="7"/>
        <end position="150"/>
    </location>
</feature>
<dbReference type="GO" id="GO:0070646">
    <property type="term" value="P:protein modification by small protein removal"/>
    <property type="evidence" value="ECO:0007669"/>
    <property type="project" value="TreeGrafter"/>
</dbReference>
<dbReference type="Pfam" id="PF05903">
    <property type="entry name" value="Peptidase_C97"/>
    <property type="match status" value="1"/>
</dbReference>
<dbReference type="GO" id="GO:0006508">
    <property type="term" value="P:proteolysis"/>
    <property type="evidence" value="ECO:0007669"/>
    <property type="project" value="UniProtKB-KW"/>
</dbReference>
<feature type="compositionally biased region" description="Low complexity" evidence="4">
    <location>
        <begin position="169"/>
        <end position="182"/>
    </location>
</feature>
<dbReference type="PROSITE" id="PS51858">
    <property type="entry name" value="PPPDE"/>
    <property type="match status" value="1"/>
</dbReference>